<name>A0A8J6BM41_ZIZPA</name>
<dbReference type="AlphaFoldDB" id="A0A8J6BM41"/>
<comment type="caution">
    <text evidence="2">The sequence shown here is derived from an EMBL/GenBank/DDBJ whole genome shotgun (WGS) entry which is preliminary data.</text>
</comment>
<evidence type="ECO:0000313" key="3">
    <source>
        <dbReference type="Proteomes" id="UP000729402"/>
    </source>
</evidence>
<feature type="region of interest" description="Disordered" evidence="1">
    <location>
        <begin position="1"/>
        <end position="41"/>
    </location>
</feature>
<keyword evidence="3" id="KW-1185">Reference proteome</keyword>
<protein>
    <submittedName>
        <fullName evidence="2">Uncharacterized protein</fullName>
    </submittedName>
</protein>
<dbReference type="EMBL" id="JAAALK010000082">
    <property type="protein sequence ID" value="KAG8087806.1"/>
    <property type="molecule type" value="Genomic_DNA"/>
</dbReference>
<sequence length="92" mass="10191">MDSDVEMPVTSDEEMLDDEDYYDYSDMADGDDGGGGYSDEELVAGDYEGREAEGTDEVESCREQVSLFSRWMAGGRSGGAPWSLCVRRDPRL</sequence>
<accession>A0A8J6BM41</accession>
<organism evidence="2 3">
    <name type="scientific">Zizania palustris</name>
    <name type="common">Northern wild rice</name>
    <dbReference type="NCBI Taxonomy" id="103762"/>
    <lineage>
        <taxon>Eukaryota</taxon>
        <taxon>Viridiplantae</taxon>
        <taxon>Streptophyta</taxon>
        <taxon>Embryophyta</taxon>
        <taxon>Tracheophyta</taxon>
        <taxon>Spermatophyta</taxon>
        <taxon>Magnoliopsida</taxon>
        <taxon>Liliopsida</taxon>
        <taxon>Poales</taxon>
        <taxon>Poaceae</taxon>
        <taxon>BOP clade</taxon>
        <taxon>Oryzoideae</taxon>
        <taxon>Oryzeae</taxon>
        <taxon>Zizaniinae</taxon>
        <taxon>Zizania</taxon>
    </lineage>
</organism>
<gene>
    <name evidence="2" type="ORF">GUJ93_ZPchr0010g8670</name>
</gene>
<evidence type="ECO:0000256" key="1">
    <source>
        <dbReference type="SAM" id="MobiDB-lite"/>
    </source>
</evidence>
<evidence type="ECO:0000313" key="2">
    <source>
        <dbReference type="EMBL" id="KAG8087806.1"/>
    </source>
</evidence>
<proteinExistence type="predicted"/>
<reference evidence="2" key="2">
    <citation type="submission" date="2021-02" db="EMBL/GenBank/DDBJ databases">
        <authorList>
            <person name="Kimball J.A."/>
            <person name="Haas M.W."/>
            <person name="Macchietto M."/>
            <person name="Kono T."/>
            <person name="Duquette J."/>
            <person name="Shao M."/>
        </authorList>
    </citation>
    <scope>NUCLEOTIDE SEQUENCE</scope>
    <source>
        <tissue evidence="2">Fresh leaf tissue</tissue>
    </source>
</reference>
<reference evidence="2" key="1">
    <citation type="journal article" date="2021" name="bioRxiv">
        <title>Whole Genome Assembly and Annotation of Northern Wild Rice, Zizania palustris L., Supports a Whole Genome Duplication in the Zizania Genus.</title>
        <authorList>
            <person name="Haas M."/>
            <person name="Kono T."/>
            <person name="Macchietto M."/>
            <person name="Millas R."/>
            <person name="McGilp L."/>
            <person name="Shao M."/>
            <person name="Duquette J."/>
            <person name="Hirsch C.N."/>
            <person name="Kimball J."/>
        </authorList>
    </citation>
    <scope>NUCLEOTIDE SEQUENCE</scope>
    <source>
        <tissue evidence="2">Fresh leaf tissue</tissue>
    </source>
</reference>
<dbReference type="Proteomes" id="UP000729402">
    <property type="component" value="Unassembled WGS sequence"/>
</dbReference>